<dbReference type="GO" id="GO:0016887">
    <property type="term" value="F:ATP hydrolysis activity"/>
    <property type="evidence" value="ECO:0007669"/>
    <property type="project" value="InterPro"/>
</dbReference>
<dbReference type="Gene3D" id="3.40.50.300">
    <property type="entry name" value="P-loop containing nucleotide triphosphate hydrolases"/>
    <property type="match status" value="2"/>
</dbReference>
<dbReference type="InterPro" id="IPR027417">
    <property type="entry name" value="P-loop_NTPase"/>
</dbReference>
<dbReference type="PANTHER" id="PTHR43790">
    <property type="entry name" value="CARBOHYDRATE TRANSPORT ATP-BINDING PROTEIN MG119-RELATED"/>
    <property type="match status" value="1"/>
</dbReference>
<dbReference type="CDD" id="cd03216">
    <property type="entry name" value="ABC_Carb_Monos_I"/>
    <property type="match status" value="1"/>
</dbReference>
<evidence type="ECO:0000256" key="3">
    <source>
        <dbReference type="ARBA" id="ARBA00022741"/>
    </source>
</evidence>
<dbReference type="SUPFAM" id="SSF52540">
    <property type="entry name" value="P-loop containing nucleoside triphosphate hydrolases"/>
    <property type="match status" value="2"/>
</dbReference>
<evidence type="ECO:0000256" key="2">
    <source>
        <dbReference type="ARBA" id="ARBA00022737"/>
    </source>
</evidence>
<keyword evidence="2" id="KW-0677">Repeat</keyword>
<dbReference type="InterPro" id="IPR003439">
    <property type="entry name" value="ABC_transporter-like_ATP-bd"/>
</dbReference>
<keyword evidence="4" id="KW-0067">ATP-binding</keyword>
<sequence>MITDSVHVRAVGLTKSYGGIRALREGDIEIRPGYCTGLIGPNGAGKSTLVGCLTGRISSDAGEILLNESPVSFRNARQAVDMGVVAVPQELAVPAGMSLGQFVALGWEPNRLGFVRRKVERSSAQECLARIKLPLDPDMPVEALTPSQARAALIAQALYREARVLLLDEPTAGMSQEQADVLCSLMRTLCDEGLALLFISHRLSEVERTCDTVSVMRDGSIIDRIEGTDLTVAAMVEHLASGLAGESRPVPPTPDLSDPLIVVEGLPLQHGTASFTVYRGELLGLAGLPSSGVEAAFQAITGVGRPAKGVVVAGGRSIRSPEGAISAGVAYLPPSRSDSAILDQTVTRNIVLSALPTMSRAGFLRQRQERRAAAPVADAVQVAPLLDRMMSSLSGGNQQRGLIGRLLMTGADTIVLEDPTLGVDVAARAAIHDLLKGLVASGRSCVVGSSEPEELALLCNRVLIFRSGQLVQELTGAEVTERRIIHGITSHEKVS</sequence>
<dbReference type="Pfam" id="PF00005">
    <property type="entry name" value="ABC_tran"/>
    <property type="match status" value="2"/>
</dbReference>
<keyword evidence="3" id="KW-0547">Nucleotide-binding</keyword>
<dbReference type="InterPro" id="IPR050107">
    <property type="entry name" value="ABC_carbohydrate_import_ATPase"/>
</dbReference>
<feature type="domain" description="ABC transporter" evidence="5">
    <location>
        <begin position="8"/>
        <end position="243"/>
    </location>
</feature>
<dbReference type="AlphaFoldDB" id="A0A6J7JYG3"/>
<evidence type="ECO:0000256" key="4">
    <source>
        <dbReference type="ARBA" id="ARBA00022840"/>
    </source>
</evidence>
<keyword evidence="1" id="KW-0813">Transport</keyword>
<feature type="domain" description="ABC transporter" evidence="5">
    <location>
        <begin position="251"/>
        <end position="492"/>
    </location>
</feature>
<organism evidence="6">
    <name type="scientific">freshwater metagenome</name>
    <dbReference type="NCBI Taxonomy" id="449393"/>
    <lineage>
        <taxon>unclassified sequences</taxon>
        <taxon>metagenomes</taxon>
        <taxon>ecological metagenomes</taxon>
    </lineage>
</organism>
<dbReference type="EMBL" id="CAFBNF010000146">
    <property type="protein sequence ID" value="CAB4948828.1"/>
    <property type="molecule type" value="Genomic_DNA"/>
</dbReference>
<evidence type="ECO:0000259" key="5">
    <source>
        <dbReference type="PROSITE" id="PS50893"/>
    </source>
</evidence>
<dbReference type="SMART" id="SM00382">
    <property type="entry name" value="AAA"/>
    <property type="match status" value="2"/>
</dbReference>
<gene>
    <name evidence="6" type="ORF">UFOPK3773_01285</name>
</gene>
<dbReference type="InterPro" id="IPR003593">
    <property type="entry name" value="AAA+_ATPase"/>
</dbReference>
<proteinExistence type="predicted"/>
<name>A0A6J7JYG3_9ZZZZ</name>
<evidence type="ECO:0000256" key="1">
    <source>
        <dbReference type="ARBA" id="ARBA00022448"/>
    </source>
</evidence>
<evidence type="ECO:0000313" key="6">
    <source>
        <dbReference type="EMBL" id="CAB4948828.1"/>
    </source>
</evidence>
<dbReference type="GO" id="GO:0005524">
    <property type="term" value="F:ATP binding"/>
    <property type="evidence" value="ECO:0007669"/>
    <property type="project" value="UniProtKB-KW"/>
</dbReference>
<protein>
    <submittedName>
        <fullName evidence="6">Unannotated protein</fullName>
    </submittedName>
</protein>
<reference evidence="6" key="1">
    <citation type="submission" date="2020-05" db="EMBL/GenBank/DDBJ databases">
        <authorList>
            <person name="Chiriac C."/>
            <person name="Salcher M."/>
            <person name="Ghai R."/>
            <person name="Kavagutti S V."/>
        </authorList>
    </citation>
    <scope>NUCLEOTIDE SEQUENCE</scope>
</reference>
<dbReference type="PANTHER" id="PTHR43790:SF9">
    <property type="entry name" value="GALACTOFURANOSE TRANSPORTER ATP-BINDING PROTEIN YTFR"/>
    <property type="match status" value="1"/>
</dbReference>
<accession>A0A6J7JYG3</accession>
<dbReference type="PROSITE" id="PS50893">
    <property type="entry name" value="ABC_TRANSPORTER_2"/>
    <property type="match status" value="2"/>
</dbReference>